<accession>A0AAU4JXY8</accession>
<name>A0AAU4JXY8_9NOCA</name>
<dbReference type="Proteomes" id="UP001432128">
    <property type="component" value="Chromosome"/>
</dbReference>
<sequence>MTLTDILPTLRMSIPDPIDLRQWPPGTSVTIDDVAVQGFSLSTASALLGSPMRWATDDRSTTIVIVCSVSAVLDDPVDPILLLDCDVRRGIPTDTDAPVIDIAWDHARLIGRVSVAHKHRVQLLGDGTHSRLPHTLAADTDTAAVTAPLPKDLAVGDRIAVPCTVGDTPPRTSAEGVVARTARAV</sequence>
<dbReference type="KEGG" id="whr:OG579_12795"/>
<evidence type="ECO:0000313" key="1">
    <source>
        <dbReference type="EMBL" id="WUM18618.1"/>
    </source>
</evidence>
<dbReference type="RefSeq" id="WP_328856229.1">
    <property type="nucleotide sequence ID" value="NZ_CP108021.1"/>
</dbReference>
<reference evidence="1 2" key="1">
    <citation type="submission" date="2022-10" db="EMBL/GenBank/DDBJ databases">
        <title>The complete genomes of actinobacterial strains from the NBC collection.</title>
        <authorList>
            <person name="Joergensen T.S."/>
            <person name="Alvarez Arevalo M."/>
            <person name="Sterndorff E.B."/>
            <person name="Faurdal D."/>
            <person name="Vuksanovic O."/>
            <person name="Mourched A.-S."/>
            <person name="Charusanti P."/>
            <person name="Shaw S."/>
            <person name="Blin K."/>
            <person name="Weber T."/>
        </authorList>
    </citation>
    <scope>NUCLEOTIDE SEQUENCE [LARGE SCALE GENOMIC DNA]</scope>
    <source>
        <strain evidence="1 2">NBC_00319</strain>
    </source>
</reference>
<evidence type="ECO:0000313" key="2">
    <source>
        <dbReference type="Proteomes" id="UP001432128"/>
    </source>
</evidence>
<organism evidence="1 2">
    <name type="scientific">Williamsia herbipolensis</name>
    <dbReference type="NCBI Taxonomy" id="1603258"/>
    <lineage>
        <taxon>Bacteria</taxon>
        <taxon>Bacillati</taxon>
        <taxon>Actinomycetota</taxon>
        <taxon>Actinomycetes</taxon>
        <taxon>Mycobacteriales</taxon>
        <taxon>Nocardiaceae</taxon>
        <taxon>Williamsia</taxon>
    </lineage>
</organism>
<proteinExistence type="predicted"/>
<dbReference type="AlphaFoldDB" id="A0AAU4JXY8"/>
<dbReference type="EMBL" id="CP108021">
    <property type="protein sequence ID" value="WUM18618.1"/>
    <property type="molecule type" value="Genomic_DNA"/>
</dbReference>
<gene>
    <name evidence="1" type="ORF">OG579_12795</name>
</gene>
<protein>
    <submittedName>
        <fullName evidence="1">Uncharacterized protein</fullName>
    </submittedName>
</protein>
<keyword evidence="2" id="KW-1185">Reference proteome</keyword>